<dbReference type="Pfam" id="PF12831">
    <property type="entry name" value="FAD_oxidored"/>
    <property type="match status" value="1"/>
</dbReference>
<keyword evidence="1" id="KW-0004">4Fe-4S</keyword>
<evidence type="ECO:0000256" key="4">
    <source>
        <dbReference type="ARBA" id="ARBA00023004"/>
    </source>
</evidence>
<dbReference type="PRINTS" id="PR00411">
    <property type="entry name" value="PNDRDTASEI"/>
</dbReference>
<keyword evidence="5" id="KW-0411">Iron-sulfur</keyword>
<evidence type="ECO:0000256" key="1">
    <source>
        <dbReference type="ARBA" id="ARBA00022485"/>
    </source>
</evidence>
<dbReference type="GO" id="GO:0051539">
    <property type="term" value="F:4 iron, 4 sulfur cluster binding"/>
    <property type="evidence" value="ECO:0007669"/>
    <property type="project" value="UniProtKB-KW"/>
</dbReference>
<dbReference type="EMBL" id="JACXIZ010000030">
    <property type="protein sequence ID" value="MBD2847017.1"/>
    <property type="molecule type" value="Genomic_DNA"/>
</dbReference>
<dbReference type="SUPFAM" id="SSF51905">
    <property type="entry name" value="FAD/NAD(P)-binding domain"/>
    <property type="match status" value="1"/>
</dbReference>
<dbReference type="PRINTS" id="PR00368">
    <property type="entry name" value="FADPNR"/>
</dbReference>
<name>A0A927BUE8_9BACL</name>
<gene>
    <name evidence="6" type="ORF">IDH44_17605</name>
</gene>
<evidence type="ECO:0000313" key="6">
    <source>
        <dbReference type="EMBL" id="MBD2847017.1"/>
    </source>
</evidence>
<organism evidence="6 7">
    <name type="scientific">Paenibacillus sabuli</name>
    <dbReference type="NCBI Taxonomy" id="2772509"/>
    <lineage>
        <taxon>Bacteria</taxon>
        <taxon>Bacillati</taxon>
        <taxon>Bacillota</taxon>
        <taxon>Bacilli</taxon>
        <taxon>Bacillales</taxon>
        <taxon>Paenibacillaceae</taxon>
        <taxon>Paenibacillus</taxon>
    </lineage>
</organism>
<dbReference type="PANTHER" id="PTHR43498">
    <property type="entry name" value="FERREDOXIN:COB-COM HETERODISULFIDE REDUCTASE SUBUNIT A"/>
    <property type="match status" value="1"/>
</dbReference>
<evidence type="ECO:0000313" key="7">
    <source>
        <dbReference type="Proteomes" id="UP000621560"/>
    </source>
</evidence>
<keyword evidence="4" id="KW-0408">Iron</keyword>
<protein>
    <submittedName>
        <fullName evidence="6">FAD-dependent oxidoreductase</fullName>
    </submittedName>
</protein>
<accession>A0A927BUE8</accession>
<comment type="caution">
    <text evidence="6">The sequence shown here is derived from an EMBL/GenBank/DDBJ whole genome shotgun (WGS) entry which is preliminary data.</text>
</comment>
<dbReference type="GO" id="GO:0016491">
    <property type="term" value="F:oxidoreductase activity"/>
    <property type="evidence" value="ECO:0007669"/>
    <property type="project" value="UniProtKB-KW"/>
</dbReference>
<dbReference type="InterPro" id="IPR036188">
    <property type="entry name" value="FAD/NAD-bd_sf"/>
</dbReference>
<proteinExistence type="predicted"/>
<reference evidence="6" key="1">
    <citation type="submission" date="2020-09" db="EMBL/GenBank/DDBJ databases">
        <title>A novel bacterium of genus Paenibacillus, isolated from South China Sea.</title>
        <authorList>
            <person name="Huang H."/>
            <person name="Mo K."/>
            <person name="Hu Y."/>
        </authorList>
    </citation>
    <scope>NUCLEOTIDE SEQUENCE</scope>
    <source>
        <strain evidence="6">IB182496</strain>
    </source>
</reference>
<evidence type="ECO:0000256" key="2">
    <source>
        <dbReference type="ARBA" id="ARBA00022723"/>
    </source>
</evidence>
<evidence type="ECO:0000256" key="3">
    <source>
        <dbReference type="ARBA" id="ARBA00023002"/>
    </source>
</evidence>
<dbReference type="GO" id="GO:0046872">
    <property type="term" value="F:metal ion binding"/>
    <property type="evidence" value="ECO:0007669"/>
    <property type="project" value="UniProtKB-KW"/>
</dbReference>
<evidence type="ECO:0000256" key="5">
    <source>
        <dbReference type="ARBA" id="ARBA00023014"/>
    </source>
</evidence>
<dbReference type="AlphaFoldDB" id="A0A927BUE8"/>
<keyword evidence="3" id="KW-0560">Oxidoreductase</keyword>
<dbReference type="InterPro" id="IPR039650">
    <property type="entry name" value="HdrA-like"/>
</dbReference>
<keyword evidence="7" id="KW-1185">Reference proteome</keyword>
<dbReference type="Gene3D" id="3.50.50.60">
    <property type="entry name" value="FAD/NAD(P)-binding domain"/>
    <property type="match status" value="1"/>
</dbReference>
<keyword evidence="2" id="KW-0479">Metal-binding</keyword>
<dbReference type="PANTHER" id="PTHR43498:SF1">
    <property type="entry name" value="COB--COM HETERODISULFIDE REDUCTASE IRON-SULFUR SUBUNIT A"/>
    <property type="match status" value="1"/>
</dbReference>
<sequence>MNATHTSEHKKLEADVVVCGGGPAGINAALAAARGGAKTLLIERYGFLGGMSTIALVYPWMTFHTMEGKQVIGGIAQEIVDRLMAEDASPGHVRDTVGFVNTITPYDPEVYKILIHDMLREAGVKVLLHSFVDRVKTDGDRIARVEITTKSGRYAVHASQYVDTTGDADLAYLSGAPCLQGRDGDKLTQPMTMKFRMRGVDLDRVKQYMLDHPDEFYKKTPFAELPELPLSGVLGYYKHWKEAALPINRDQVLFFIGPGPDEVLVNTTRVQGLDSTDVSDLTEAEVLGRKQVRMVADFMKGLPGFEQARLSSVGTQIGIRESRRIEGQYALQVEDVIEGKPMDDCIARSGYPIDIHDPSGKGVTAAWVKGDGAYDIPYRCLLPQRIANLLVAGRCISTTHETLATTRLTPSCMATGQAAGTAAALAAAQGIAPAEVDVALLQQRLREAGALLRQ</sequence>
<dbReference type="Proteomes" id="UP000621560">
    <property type="component" value="Unassembled WGS sequence"/>
</dbReference>